<dbReference type="AlphaFoldDB" id="A0AAD6VSJ2"/>
<reference evidence="1" key="1">
    <citation type="submission" date="2023-03" db="EMBL/GenBank/DDBJ databases">
        <title>Massive genome expansion in bonnet fungi (Mycena s.s.) driven by repeated elements and novel gene families across ecological guilds.</title>
        <authorList>
            <consortium name="Lawrence Berkeley National Laboratory"/>
            <person name="Harder C.B."/>
            <person name="Miyauchi S."/>
            <person name="Viragh M."/>
            <person name="Kuo A."/>
            <person name="Thoen E."/>
            <person name="Andreopoulos B."/>
            <person name="Lu D."/>
            <person name="Skrede I."/>
            <person name="Drula E."/>
            <person name="Henrissat B."/>
            <person name="Morin E."/>
            <person name="Kohler A."/>
            <person name="Barry K."/>
            <person name="LaButti K."/>
            <person name="Morin E."/>
            <person name="Salamov A."/>
            <person name="Lipzen A."/>
            <person name="Mereny Z."/>
            <person name="Hegedus B."/>
            <person name="Baldrian P."/>
            <person name="Stursova M."/>
            <person name="Weitz H."/>
            <person name="Taylor A."/>
            <person name="Grigoriev I.V."/>
            <person name="Nagy L.G."/>
            <person name="Martin F."/>
            <person name="Kauserud H."/>
        </authorList>
    </citation>
    <scope>NUCLEOTIDE SEQUENCE</scope>
    <source>
        <strain evidence="1">9144</strain>
    </source>
</reference>
<accession>A0AAD6VSJ2</accession>
<proteinExistence type="predicted"/>
<comment type="caution">
    <text evidence="1">The sequence shown here is derived from an EMBL/GenBank/DDBJ whole genome shotgun (WGS) entry which is preliminary data.</text>
</comment>
<evidence type="ECO:0000313" key="1">
    <source>
        <dbReference type="EMBL" id="KAJ7221477.1"/>
    </source>
</evidence>
<dbReference type="EMBL" id="JARJCW010000008">
    <property type="protein sequence ID" value="KAJ7221477.1"/>
    <property type="molecule type" value="Genomic_DNA"/>
</dbReference>
<keyword evidence="2" id="KW-1185">Reference proteome</keyword>
<dbReference type="Proteomes" id="UP001219525">
    <property type="component" value="Unassembled WGS sequence"/>
</dbReference>
<name>A0AAD6VSJ2_9AGAR</name>
<protein>
    <submittedName>
        <fullName evidence="1">Uncharacterized protein</fullName>
    </submittedName>
</protein>
<organism evidence="1 2">
    <name type="scientific">Mycena pura</name>
    <dbReference type="NCBI Taxonomy" id="153505"/>
    <lineage>
        <taxon>Eukaryota</taxon>
        <taxon>Fungi</taxon>
        <taxon>Dikarya</taxon>
        <taxon>Basidiomycota</taxon>
        <taxon>Agaricomycotina</taxon>
        <taxon>Agaricomycetes</taxon>
        <taxon>Agaricomycetidae</taxon>
        <taxon>Agaricales</taxon>
        <taxon>Marasmiineae</taxon>
        <taxon>Mycenaceae</taxon>
        <taxon>Mycena</taxon>
    </lineage>
</organism>
<gene>
    <name evidence="1" type="ORF">GGX14DRAFT_558971</name>
</gene>
<sequence length="214" mass="23850">MSLSYAALGRPAPSINASSFRCPCQSCGWILKLQYSRKRREYYYVKHQSNSHLPHSLLQRSLPPRSILHLYLQIAPSSPLPRAVPAPAVKQEQPDDDGFIIDAASAFGSLASASLARGCRRWELAYPPTPSPQTHSAAAYQRAVHHSPARPYLVRLPPVSRPPIHTHAHVQGRTRTSGYDTSVLRRWSLPVHAHAQKLFRVLPMASRPPSTKSF</sequence>
<evidence type="ECO:0000313" key="2">
    <source>
        <dbReference type="Proteomes" id="UP001219525"/>
    </source>
</evidence>